<evidence type="ECO:0000256" key="1">
    <source>
        <dbReference type="ARBA" id="ARBA00022729"/>
    </source>
</evidence>
<protein>
    <submittedName>
        <fullName evidence="5">OstA-like protein</fullName>
    </submittedName>
</protein>
<dbReference type="InterPro" id="IPR052037">
    <property type="entry name" value="LPS_export_LptA"/>
</dbReference>
<keyword evidence="6" id="KW-1185">Reference proteome</keyword>
<dbReference type="GO" id="GO:0015920">
    <property type="term" value="P:lipopolysaccharide transport"/>
    <property type="evidence" value="ECO:0007669"/>
    <property type="project" value="TreeGrafter"/>
</dbReference>
<comment type="caution">
    <text evidence="5">The sequence shown here is derived from an EMBL/GenBank/DDBJ whole genome shotgun (WGS) entry which is preliminary data.</text>
</comment>
<feature type="region of interest" description="Disordered" evidence="2">
    <location>
        <begin position="175"/>
        <end position="198"/>
    </location>
</feature>
<organism evidence="5 6">
    <name type="scientific">Lutibaculum baratangense AMV1</name>
    <dbReference type="NCBI Taxonomy" id="631454"/>
    <lineage>
        <taxon>Bacteria</taxon>
        <taxon>Pseudomonadati</taxon>
        <taxon>Pseudomonadota</taxon>
        <taxon>Alphaproteobacteria</taxon>
        <taxon>Hyphomicrobiales</taxon>
        <taxon>Tepidamorphaceae</taxon>
        <taxon>Lutibaculum</taxon>
    </lineage>
</organism>
<accession>V4RKT9</accession>
<dbReference type="GO" id="GO:0017089">
    <property type="term" value="F:glycolipid transfer activity"/>
    <property type="evidence" value="ECO:0007669"/>
    <property type="project" value="TreeGrafter"/>
</dbReference>
<dbReference type="OrthoDB" id="9811926at2"/>
<evidence type="ECO:0000256" key="2">
    <source>
        <dbReference type="SAM" id="MobiDB-lite"/>
    </source>
</evidence>
<dbReference type="RefSeq" id="WP_023431379.1">
    <property type="nucleotide sequence ID" value="NZ_AWXZ01000017.1"/>
</dbReference>
<dbReference type="Gene3D" id="2.60.450.10">
    <property type="entry name" value="Lipopolysaccharide (LPS) transport protein A like domain"/>
    <property type="match status" value="1"/>
</dbReference>
<evidence type="ECO:0000313" key="6">
    <source>
        <dbReference type="Proteomes" id="UP000017819"/>
    </source>
</evidence>
<proteinExistence type="predicted"/>
<dbReference type="Pfam" id="PF03968">
    <property type="entry name" value="LptD_N"/>
    <property type="match status" value="1"/>
</dbReference>
<gene>
    <name evidence="5" type="ORF">N177_1234</name>
</gene>
<dbReference type="InterPro" id="IPR005653">
    <property type="entry name" value="OstA-like_N"/>
</dbReference>
<dbReference type="EMBL" id="AWXZ01000017">
    <property type="protein sequence ID" value="ESR25899.1"/>
    <property type="molecule type" value="Genomic_DNA"/>
</dbReference>
<evidence type="ECO:0000256" key="3">
    <source>
        <dbReference type="SAM" id="SignalP"/>
    </source>
</evidence>
<feature type="chain" id="PRO_5004728641" evidence="3">
    <location>
        <begin position="30"/>
        <end position="198"/>
    </location>
</feature>
<reference evidence="5 6" key="1">
    <citation type="journal article" date="2014" name="Genome Announc.">
        <title>Draft Genome Sequence of Lutibaculum baratangense Strain AMV1T, Isolated from a Mud Volcano in Andamans, India.</title>
        <authorList>
            <person name="Singh A."/>
            <person name="Sreenivas A."/>
            <person name="Sathyanarayana Reddy G."/>
            <person name="Pinnaka A.K."/>
            <person name="Shivaji S."/>
        </authorList>
    </citation>
    <scope>NUCLEOTIDE SEQUENCE [LARGE SCALE GENOMIC DNA]</scope>
    <source>
        <strain evidence="5 6">AMV1</strain>
    </source>
</reference>
<dbReference type="Proteomes" id="UP000017819">
    <property type="component" value="Unassembled WGS sequence"/>
</dbReference>
<feature type="domain" description="Organic solvent tolerance-like N-terminal" evidence="4">
    <location>
        <begin position="44"/>
        <end position="169"/>
    </location>
</feature>
<keyword evidence="1 3" id="KW-0732">Signal</keyword>
<name>V4RKT9_9HYPH</name>
<evidence type="ECO:0000259" key="4">
    <source>
        <dbReference type="Pfam" id="PF03968"/>
    </source>
</evidence>
<evidence type="ECO:0000313" key="5">
    <source>
        <dbReference type="EMBL" id="ESR25899.1"/>
    </source>
</evidence>
<dbReference type="PANTHER" id="PTHR36504">
    <property type="entry name" value="LIPOPOLYSACCHARIDE EXPORT SYSTEM PROTEIN LPTA"/>
    <property type="match status" value="1"/>
</dbReference>
<dbReference type="GO" id="GO:0030288">
    <property type="term" value="C:outer membrane-bounded periplasmic space"/>
    <property type="evidence" value="ECO:0007669"/>
    <property type="project" value="TreeGrafter"/>
</dbReference>
<dbReference type="AlphaFoldDB" id="V4RKT9"/>
<dbReference type="eggNOG" id="COG1934">
    <property type="taxonomic scope" value="Bacteria"/>
</dbReference>
<sequence length="198" mass="20404">MPWAHLSKAAARLAAAAGLALAIAAPASAQNDGNPLQSSDRPVQIEADMLEVLDDQSMAVFTGNVVAKQDGTTLQTASLKVFYAGGSVMQQAAAQSENNNGGGGGDGQRITRLEAEGKVVVTTREQRATGDRAIFQMDTNTVTLTGDVVLSQGQNVLNGTELVVNLDTGRSRLVSNRSGGAGRVRGVFQPSGRAPAGQ</sequence>
<feature type="signal peptide" evidence="3">
    <location>
        <begin position="1"/>
        <end position="29"/>
    </location>
</feature>
<dbReference type="STRING" id="631454.N177_1234"/>
<dbReference type="PANTHER" id="PTHR36504:SF1">
    <property type="entry name" value="LIPOPOLYSACCHARIDE EXPORT SYSTEM PROTEIN LPTA"/>
    <property type="match status" value="1"/>
</dbReference>
<dbReference type="GO" id="GO:0009279">
    <property type="term" value="C:cell outer membrane"/>
    <property type="evidence" value="ECO:0007669"/>
    <property type="project" value="TreeGrafter"/>
</dbReference>